<feature type="domain" description="HNH nuclease" evidence="2">
    <location>
        <begin position="312"/>
        <end position="364"/>
    </location>
</feature>
<evidence type="ECO:0000256" key="1">
    <source>
        <dbReference type="SAM" id="MobiDB-lite"/>
    </source>
</evidence>
<reference evidence="4" key="1">
    <citation type="submission" date="2018-04" db="EMBL/GenBank/DDBJ databases">
        <authorList>
            <person name="Liu S."/>
            <person name="Wang Z."/>
            <person name="Li J."/>
        </authorList>
    </citation>
    <scope>NUCLEOTIDE SEQUENCE [LARGE SCALE GENOMIC DNA]</scope>
    <source>
        <strain evidence="4">2189</strain>
    </source>
</reference>
<dbReference type="AlphaFoldDB" id="A0A2U1T5I6"/>
<keyword evidence="4" id="KW-1185">Reference proteome</keyword>
<dbReference type="InterPro" id="IPR003615">
    <property type="entry name" value="HNH_nuc"/>
</dbReference>
<comment type="caution">
    <text evidence="3">The sequence shown here is derived from an EMBL/GenBank/DDBJ whole genome shotgun (WGS) entry which is preliminary data.</text>
</comment>
<dbReference type="Gene3D" id="1.10.30.50">
    <property type="match status" value="1"/>
</dbReference>
<dbReference type="SMART" id="SM00507">
    <property type="entry name" value="HNHc"/>
    <property type="match status" value="1"/>
</dbReference>
<feature type="region of interest" description="Disordered" evidence="1">
    <location>
        <begin position="203"/>
        <end position="222"/>
    </location>
</feature>
<sequence>MYTPGEIRDMPAETLVRTMTHVHQEMTRYRAAFILALADFHARGLAKERGAPSTQIWLRRHLGIAESTAWEYLRLGKLMHEFELAGQAFLDGEIGYTACRLISAHLTCDNEQRLVELARTLTLTELEAVLAGADKADKQPRQESFHLGYDDEGWLTGSFRLNPEHGAALKAALKIAELASIRGLEDIDPEVLADDDALDEALAEAEKTPEAAPAENPPASGFGAPLRQHMLGAFLSMTSMVRSNPTSPLRAPGTQVNLMMTEDGRPYMPENPAARAPDLVAAAFNGMLRAHMLDSDGTTIMVSRPRRLASDLQVRALVARWGFQCAMPGCNHSRFLEMHHIVCHHHGGPTAVWNMMPLCAACHSLVTAGVVIVELDDRDRSMVYFRFPDGTTFFSKNRSTPMILHRGGFEEVEETKVLALTGDSFDDAEFPAAEETEEEPE</sequence>
<accession>A0A2U1T5I6</accession>
<evidence type="ECO:0000313" key="3">
    <source>
        <dbReference type="EMBL" id="PWC01264.1"/>
    </source>
</evidence>
<dbReference type="GO" id="GO:0003676">
    <property type="term" value="F:nucleic acid binding"/>
    <property type="evidence" value="ECO:0007669"/>
    <property type="project" value="InterPro"/>
</dbReference>
<name>A0A2U1T5I6_9CORY</name>
<dbReference type="Pfam" id="PF01844">
    <property type="entry name" value="HNH"/>
    <property type="match status" value="1"/>
</dbReference>
<dbReference type="GO" id="GO:0004519">
    <property type="term" value="F:endonuclease activity"/>
    <property type="evidence" value="ECO:0007669"/>
    <property type="project" value="UniProtKB-KW"/>
</dbReference>
<gene>
    <name evidence="3" type="ORF">DF222_08190</name>
</gene>
<organism evidence="3 4">
    <name type="scientific">Corynebacterium yudongzhengii</name>
    <dbReference type="NCBI Taxonomy" id="2080740"/>
    <lineage>
        <taxon>Bacteria</taxon>
        <taxon>Bacillati</taxon>
        <taxon>Actinomycetota</taxon>
        <taxon>Actinomycetes</taxon>
        <taxon>Mycobacteriales</taxon>
        <taxon>Corynebacteriaceae</taxon>
        <taxon>Corynebacterium</taxon>
    </lineage>
</organism>
<dbReference type="KEGG" id="cyz:C3B44_00530"/>
<dbReference type="GO" id="GO:0008270">
    <property type="term" value="F:zinc ion binding"/>
    <property type="evidence" value="ECO:0007669"/>
    <property type="project" value="InterPro"/>
</dbReference>
<evidence type="ECO:0000259" key="2">
    <source>
        <dbReference type="SMART" id="SM00507"/>
    </source>
</evidence>
<dbReference type="InterPro" id="IPR002711">
    <property type="entry name" value="HNH"/>
</dbReference>
<keyword evidence="3" id="KW-0255">Endonuclease</keyword>
<dbReference type="EMBL" id="QEEZ01000015">
    <property type="protein sequence ID" value="PWC01264.1"/>
    <property type="molecule type" value="Genomic_DNA"/>
</dbReference>
<dbReference type="CDD" id="cd00085">
    <property type="entry name" value="HNHc"/>
    <property type="match status" value="1"/>
</dbReference>
<feature type="compositionally biased region" description="Low complexity" evidence="1">
    <location>
        <begin position="210"/>
        <end position="219"/>
    </location>
</feature>
<keyword evidence="3" id="KW-0540">Nuclease</keyword>
<dbReference type="Proteomes" id="UP000244989">
    <property type="component" value="Unassembled WGS sequence"/>
</dbReference>
<evidence type="ECO:0000313" key="4">
    <source>
        <dbReference type="Proteomes" id="UP000244989"/>
    </source>
</evidence>
<protein>
    <submittedName>
        <fullName evidence="3">HNH endonuclease</fullName>
    </submittedName>
</protein>
<proteinExistence type="predicted"/>
<keyword evidence="3" id="KW-0378">Hydrolase</keyword>